<gene>
    <name evidence="2" type="ORF">C7212DRAFT_345471</name>
</gene>
<organism evidence="2 3">
    <name type="scientific">Tuber magnatum</name>
    <name type="common">white Piedmont truffle</name>
    <dbReference type="NCBI Taxonomy" id="42249"/>
    <lineage>
        <taxon>Eukaryota</taxon>
        <taxon>Fungi</taxon>
        <taxon>Dikarya</taxon>
        <taxon>Ascomycota</taxon>
        <taxon>Pezizomycotina</taxon>
        <taxon>Pezizomycetes</taxon>
        <taxon>Pezizales</taxon>
        <taxon>Tuberaceae</taxon>
        <taxon>Tuber</taxon>
    </lineage>
</organism>
<proteinExistence type="predicted"/>
<comment type="caution">
    <text evidence="2">The sequence shown here is derived from an EMBL/GenBank/DDBJ whole genome shotgun (WGS) entry which is preliminary data.</text>
</comment>
<sequence>MGTAVLISASSSTLAFVAGVGSLVVTFMVLSLMAQMMWHSLPAILSRTTFLIALSCTIRRWRLPALWVKYLDYALGSELPALCDTVGRVFAPLAPILFGVAVQVKFNVQLPANMAGIISILFTEESLFDFGPTLSAAYLLSLRAVLSVFSPSSSVLVMFVRLGPGSTYMNMIPVYISVSGSSLAEVAEICFMGTGLSLGWVTG</sequence>
<accession>A0A317SLB7</accession>
<keyword evidence="1" id="KW-1133">Transmembrane helix</keyword>
<keyword evidence="1" id="KW-0812">Transmembrane</keyword>
<keyword evidence="3" id="KW-1185">Reference proteome</keyword>
<reference evidence="2 3" key="1">
    <citation type="submission" date="2018-03" db="EMBL/GenBank/DDBJ databases">
        <title>Genomes of Pezizomycetes fungi and the evolution of truffles.</title>
        <authorList>
            <person name="Murat C."/>
            <person name="Payen T."/>
            <person name="Noel B."/>
            <person name="Kuo A."/>
            <person name="Martin F.M."/>
        </authorList>
    </citation>
    <scope>NUCLEOTIDE SEQUENCE [LARGE SCALE GENOMIC DNA]</scope>
    <source>
        <strain evidence="2">091103-1</strain>
    </source>
</reference>
<name>A0A317SLB7_9PEZI</name>
<protein>
    <submittedName>
        <fullName evidence="2">Uncharacterized protein</fullName>
    </submittedName>
</protein>
<dbReference type="AlphaFoldDB" id="A0A317SLB7"/>
<evidence type="ECO:0000313" key="3">
    <source>
        <dbReference type="Proteomes" id="UP000246991"/>
    </source>
</evidence>
<evidence type="ECO:0000313" key="2">
    <source>
        <dbReference type="EMBL" id="PWW75175.1"/>
    </source>
</evidence>
<feature type="transmembrane region" description="Helical" evidence="1">
    <location>
        <begin position="12"/>
        <end position="32"/>
    </location>
</feature>
<dbReference type="EMBL" id="PYWC01000050">
    <property type="protein sequence ID" value="PWW75175.1"/>
    <property type="molecule type" value="Genomic_DNA"/>
</dbReference>
<dbReference type="Proteomes" id="UP000246991">
    <property type="component" value="Unassembled WGS sequence"/>
</dbReference>
<keyword evidence="1" id="KW-0472">Membrane</keyword>
<evidence type="ECO:0000256" key="1">
    <source>
        <dbReference type="SAM" id="Phobius"/>
    </source>
</evidence>